<dbReference type="Proteomes" id="UP000094714">
    <property type="component" value="Chromosome"/>
</dbReference>
<dbReference type="EMBL" id="CP019030">
    <property type="protein sequence ID" value="APU46682.1"/>
    <property type="molecule type" value="Genomic_DNA"/>
</dbReference>
<evidence type="ECO:0000313" key="6">
    <source>
        <dbReference type="Proteomes" id="UP000503169"/>
    </source>
</evidence>
<dbReference type="RefSeq" id="WP_003683520.1">
    <property type="nucleotide sequence ID" value="NZ_CAXOPQ010000032.1"/>
</dbReference>
<dbReference type="OrthoDB" id="2310627at2"/>
<evidence type="ECO:0000313" key="1">
    <source>
        <dbReference type="EMBL" id="AOR73545.1"/>
    </source>
</evidence>
<sequence>MTEFNYQLNPVQVDPSGHYDFQNVFDFPDFIEMRPVLREAVRQVAKEGVKEPTLPVQVERMATALEEQLERCTRKYERQAGYYPNQKKEKNELSRLFTHVLQAVSARDEIDQDIEDLVYAVNQTRLSIIGLPLLEGEGPLYSPDQDQELLPGTFYYLVALELVRPYLKDPKGGMVPENVTKKGRDLVLHLTTYAYRDWDSYLTHQYDEKHAIENQKGLTNVEYYDRLEENERHYADRAYADVLADLFGDLEQMLVPTYCDHLAIMGTNLEQVFQKAPLVRLQFTQKVRERFLVDDQGEEHVMDQPLQSIHQKYEFYRTNFS</sequence>
<proteinExistence type="predicted"/>
<evidence type="ECO:0000313" key="4">
    <source>
        <dbReference type="Proteomes" id="UP000094714"/>
    </source>
</evidence>
<dbReference type="GeneID" id="83714490"/>
<dbReference type="AlphaFoldDB" id="A0A0G9GEF2"/>
<accession>A0A0G9GEF2</accession>
<dbReference type="EMBL" id="CP050919">
    <property type="protein sequence ID" value="QIX58729.1"/>
    <property type="molecule type" value="Genomic_DNA"/>
</dbReference>
<evidence type="ECO:0000313" key="5">
    <source>
        <dbReference type="Proteomes" id="UP000185427"/>
    </source>
</evidence>
<dbReference type="PATRIC" id="fig|1613.112.peg.70"/>
<evidence type="ECO:0000313" key="2">
    <source>
        <dbReference type="EMBL" id="APU46682.1"/>
    </source>
</evidence>
<organism evidence="1 4">
    <name type="scientific">Limosilactobacillus fermentum</name>
    <name type="common">Lactobacillus fermentum</name>
    <dbReference type="NCBI Taxonomy" id="1613"/>
    <lineage>
        <taxon>Bacteria</taxon>
        <taxon>Bacillati</taxon>
        <taxon>Bacillota</taxon>
        <taxon>Bacilli</taxon>
        <taxon>Lactobacillales</taxon>
        <taxon>Lactobacillaceae</taxon>
        <taxon>Limosilactobacillus</taxon>
    </lineage>
</organism>
<dbReference type="Proteomes" id="UP000185427">
    <property type="component" value="Chromosome"/>
</dbReference>
<evidence type="ECO:0000313" key="3">
    <source>
        <dbReference type="EMBL" id="QIX58729.1"/>
    </source>
</evidence>
<dbReference type="EMBL" id="CP017151">
    <property type="protein sequence ID" value="AOR73545.1"/>
    <property type="molecule type" value="Genomic_DNA"/>
</dbReference>
<reference evidence="3 6" key="3">
    <citation type="submission" date="2020-04" db="EMBL/GenBank/DDBJ databases">
        <title>Novel strain L. Fermentum HFD1 producer antibacterial peptides.</title>
        <authorList>
            <person name="Ozhegov G.D."/>
            <person name="Pavlova A.S."/>
            <person name="Zhuravleva D.E."/>
            <person name="Gogoleva N.V."/>
            <person name="Shagimardanova E.I."/>
            <person name="Markelova M.I."/>
            <person name="Yarullina D.R."/>
            <person name="Kayumov A.R."/>
        </authorList>
    </citation>
    <scope>NUCLEOTIDE SEQUENCE [LARGE SCALE GENOMIC DNA]</scope>
    <source>
        <strain evidence="3 6">HFD1</strain>
    </source>
</reference>
<reference evidence="2 5" key="2">
    <citation type="submission" date="2016-12" db="EMBL/GenBank/DDBJ databases">
        <title>Complete Genome Sequence of Lactobacillus fermentum Strain SNUV175, a Probiotic for Treatment of Bacterial Vaginosis.</title>
        <authorList>
            <person name="Lee S."/>
            <person name="You H.J."/>
            <person name="Kwon B."/>
            <person name="Ko G."/>
        </authorList>
    </citation>
    <scope>NUCLEOTIDE SEQUENCE [LARGE SCALE GENOMIC DNA]</scope>
    <source>
        <strain evidence="2 5">SNUV175</strain>
    </source>
</reference>
<name>A0A0G9GEF2_LIMFE</name>
<protein>
    <submittedName>
        <fullName evidence="1">Uncharacterized protein</fullName>
    </submittedName>
</protein>
<gene>
    <name evidence="2" type="ORF">BUW47_09820</name>
    <name evidence="3" type="ORF">HCY95_01166</name>
    <name evidence="1" type="ORF">LACFE_CDS0063</name>
</gene>
<reference evidence="1 4" key="1">
    <citation type="submission" date="2016-09" db="EMBL/GenBank/DDBJ databases">
        <title>Genome Sequence of the Lactobacillus fermentum strain NCC2970 (CNCM I-5068).</title>
        <authorList>
            <person name="Barretto C."/>
            <person name="Ngom-Bru C."/>
            <person name="Genevaz A."/>
            <person name="Fournier C."/>
            <person name="Moine D."/>
            <person name="Kassam M."/>
            <person name="Iltis A."/>
            <person name="Sagory-Zalkind P."/>
            <person name="Faucherand G."/>
            <person name="Descombes P."/>
            <person name="Duboux S."/>
        </authorList>
    </citation>
    <scope>NUCLEOTIDE SEQUENCE [LARGE SCALE GENOMIC DNA]</scope>
    <source>
        <strain evidence="1 4">NCC2970</strain>
    </source>
</reference>
<dbReference type="Proteomes" id="UP000503169">
    <property type="component" value="Chromosome"/>
</dbReference>